<evidence type="ECO:0000313" key="1">
    <source>
        <dbReference type="EMBL" id="MBX44417.1"/>
    </source>
</evidence>
<name>A0A2P2NPJ6_RHIMU</name>
<sequence>MRPCLLWFSPAHIAWLLLKHELKTSQVQTNNLTFIPFLGCTSLPRFVILMVTAKKHSHQCF</sequence>
<organism evidence="1">
    <name type="scientific">Rhizophora mucronata</name>
    <name type="common">Asiatic mangrove</name>
    <dbReference type="NCBI Taxonomy" id="61149"/>
    <lineage>
        <taxon>Eukaryota</taxon>
        <taxon>Viridiplantae</taxon>
        <taxon>Streptophyta</taxon>
        <taxon>Embryophyta</taxon>
        <taxon>Tracheophyta</taxon>
        <taxon>Spermatophyta</taxon>
        <taxon>Magnoliopsida</taxon>
        <taxon>eudicotyledons</taxon>
        <taxon>Gunneridae</taxon>
        <taxon>Pentapetalae</taxon>
        <taxon>rosids</taxon>
        <taxon>fabids</taxon>
        <taxon>Malpighiales</taxon>
        <taxon>Rhizophoraceae</taxon>
        <taxon>Rhizophora</taxon>
    </lineage>
</organism>
<protein>
    <submittedName>
        <fullName evidence="1">Uncharacterized protein</fullName>
    </submittedName>
</protein>
<reference evidence="1" key="1">
    <citation type="submission" date="2018-02" db="EMBL/GenBank/DDBJ databases">
        <title>Rhizophora mucronata_Transcriptome.</title>
        <authorList>
            <person name="Meera S.P."/>
            <person name="Sreeshan A."/>
            <person name="Augustine A."/>
        </authorList>
    </citation>
    <scope>NUCLEOTIDE SEQUENCE</scope>
    <source>
        <tissue evidence="1">Leaf</tissue>
    </source>
</reference>
<accession>A0A2P2NPJ6</accession>
<proteinExistence type="predicted"/>
<dbReference type="EMBL" id="GGEC01063933">
    <property type="protein sequence ID" value="MBX44417.1"/>
    <property type="molecule type" value="Transcribed_RNA"/>
</dbReference>
<dbReference type="AlphaFoldDB" id="A0A2P2NPJ6"/>